<evidence type="ECO:0000256" key="2">
    <source>
        <dbReference type="ARBA" id="ARBA00023065"/>
    </source>
</evidence>
<sequence>MLFLIVAAVMIMNMLIALLSNIYQLVEENAYDEWCYRKACLIKTYYNYHPVPVPFNIITLSIKLIYMIFSKLNPKRFKPCQEKRKDEQESIKQELTRVAKFLNADYLAEFGNFLPLQESPEEKILKRNQRLLRQIVREVYSEETKLNERCDWEIVNKARTVLMENQRMYILKCDNCDKAENIQKQCIHSVRYKHKLSEETPGFEVLIEFAGTKRRFGIGLTSKWYGNRYPGWREDSVGYHADTGRIHDKESHQFGRQLGASIQAIDPFPYTGDMIGCNVKFDDKKDDEYLVQFTRNRRLVGEARAKPDNLFPFVTMAYPEIKLLFRFVKKGESGFKNNTELSNQNEVDRLSKEIGVIKEICLRQNEKMEQLLMHVYRSMPSDEKQWNETAMV</sequence>
<dbReference type="Pfam" id="PF00622">
    <property type="entry name" value="SPRY"/>
    <property type="match status" value="1"/>
</dbReference>
<accession>A0A913WY71</accession>
<evidence type="ECO:0000313" key="6">
    <source>
        <dbReference type="EnsemblMetazoa" id="XP_020895948.1"/>
    </source>
</evidence>
<keyword evidence="2" id="KW-0406">Ion transport</keyword>
<keyword evidence="4" id="KW-0472">Membrane</keyword>
<dbReference type="RefSeq" id="XP_020895948.1">
    <property type="nucleotide sequence ID" value="XM_021040289.1"/>
</dbReference>
<keyword evidence="1" id="KW-0813">Transport</keyword>
<dbReference type="KEGG" id="epa:110234879"/>
<dbReference type="GeneID" id="110234879"/>
<evidence type="ECO:0000256" key="1">
    <source>
        <dbReference type="ARBA" id="ARBA00022448"/>
    </source>
</evidence>
<dbReference type="InterPro" id="IPR003877">
    <property type="entry name" value="SPRY_dom"/>
</dbReference>
<organism evidence="6 7">
    <name type="scientific">Exaiptasia diaphana</name>
    <name type="common">Tropical sea anemone</name>
    <name type="synonym">Aiptasia pulchella</name>
    <dbReference type="NCBI Taxonomy" id="2652724"/>
    <lineage>
        <taxon>Eukaryota</taxon>
        <taxon>Metazoa</taxon>
        <taxon>Cnidaria</taxon>
        <taxon>Anthozoa</taxon>
        <taxon>Hexacorallia</taxon>
        <taxon>Actiniaria</taxon>
        <taxon>Aiptasiidae</taxon>
        <taxon>Exaiptasia</taxon>
    </lineage>
</organism>
<keyword evidence="7" id="KW-1185">Reference proteome</keyword>
<keyword evidence="3" id="KW-0407">Ion channel</keyword>
<feature type="transmembrane region" description="Helical" evidence="4">
    <location>
        <begin position="51"/>
        <end position="69"/>
    </location>
</feature>
<dbReference type="Gene3D" id="2.60.120.920">
    <property type="match status" value="1"/>
</dbReference>
<dbReference type="PANTHER" id="PTHR10117">
    <property type="entry name" value="TRANSIENT RECEPTOR POTENTIAL CHANNEL"/>
    <property type="match status" value="1"/>
</dbReference>
<evidence type="ECO:0000256" key="3">
    <source>
        <dbReference type="ARBA" id="ARBA00023303"/>
    </source>
</evidence>
<evidence type="ECO:0000313" key="7">
    <source>
        <dbReference type="Proteomes" id="UP000887567"/>
    </source>
</evidence>
<dbReference type="AlphaFoldDB" id="A0A913WY71"/>
<dbReference type="EnsemblMetazoa" id="XM_021040289.1">
    <property type="protein sequence ID" value="XP_020895948.1"/>
    <property type="gene ID" value="LOC110234879"/>
</dbReference>
<dbReference type="PANTHER" id="PTHR10117:SF54">
    <property type="entry name" value="TRANSIENT RECEPTOR POTENTIAL-GAMMA PROTEIN"/>
    <property type="match status" value="1"/>
</dbReference>
<dbReference type="InterPro" id="IPR043136">
    <property type="entry name" value="B30.2/SPRY_sf"/>
</dbReference>
<keyword evidence="4" id="KW-1133">Transmembrane helix</keyword>
<name>A0A913WY71_EXADI</name>
<dbReference type="GO" id="GO:0005886">
    <property type="term" value="C:plasma membrane"/>
    <property type="evidence" value="ECO:0007669"/>
    <property type="project" value="TreeGrafter"/>
</dbReference>
<protein>
    <recommendedName>
        <fullName evidence="5">SPRY domain-containing protein</fullName>
    </recommendedName>
</protein>
<dbReference type="GO" id="GO:0051480">
    <property type="term" value="P:regulation of cytosolic calcium ion concentration"/>
    <property type="evidence" value="ECO:0007669"/>
    <property type="project" value="TreeGrafter"/>
</dbReference>
<dbReference type="GO" id="GO:0015279">
    <property type="term" value="F:store-operated calcium channel activity"/>
    <property type="evidence" value="ECO:0007669"/>
    <property type="project" value="TreeGrafter"/>
</dbReference>
<evidence type="ECO:0000256" key="4">
    <source>
        <dbReference type="SAM" id="Phobius"/>
    </source>
</evidence>
<proteinExistence type="predicted"/>
<dbReference type="InterPro" id="IPR002153">
    <property type="entry name" value="TRPC_channel"/>
</dbReference>
<reference evidence="6" key="1">
    <citation type="submission" date="2022-11" db="UniProtKB">
        <authorList>
            <consortium name="EnsemblMetazoa"/>
        </authorList>
    </citation>
    <scope>IDENTIFICATION</scope>
</reference>
<dbReference type="GO" id="GO:0034703">
    <property type="term" value="C:cation channel complex"/>
    <property type="evidence" value="ECO:0007669"/>
    <property type="project" value="TreeGrafter"/>
</dbReference>
<dbReference type="GO" id="GO:0070679">
    <property type="term" value="F:inositol 1,4,5 trisphosphate binding"/>
    <property type="evidence" value="ECO:0007669"/>
    <property type="project" value="TreeGrafter"/>
</dbReference>
<dbReference type="OrthoDB" id="5979954at2759"/>
<feature type="domain" description="SPRY" evidence="5">
    <location>
        <begin position="203"/>
        <end position="317"/>
    </location>
</feature>
<dbReference type="Proteomes" id="UP000887567">
    <property type="component" value="Unplaced"/>
</dbReference>
<keyword evidence="4" id="KW-0812">Transmembrane</keyword>
<evidence type="ECO:0000259" key="5">
    <source>
        <dbReference type="Pfam" id="PF00622"/>
    </source>
</evidence>
<dbReference type="PRINTS" id="PR01097">
    <property type="entry name" value="TRNSRECEPTRP"/>
</dbReference>